<dbReference type="Pfam" id="PF08242">
    <property type="entry name" value="Methyltransf_12"/>
    <property type="match status" value="1"/>
</dbReference>
<dbReference type="InterPro" id="IPR013217">
    <property type="entry name" value="Methyltransf_12"/>
</dbReference>
<sequence length="263" mass="29228">MTINEQQAGVNMKWNHPHASQYPETIAAKIPGYANLYEMGVKLLGAALDPTHQGKGYDAHLLIAGAGGGQELETFGAAEPQWTFTGVDPSPVMLERARRRIEASRIAARTQLVLGELKERSEERSELAGDEFLSLDTREYDAAACMLVIHFVRGIEAKKQHLQAIADRLKPGAPLLFASLNADFDSTAYPIVMEAWRTHMLSQGITEEDWLRFATSLGPQSDPIPSSVVEQLLEECGFRHAERYFGAFLIDGWLAFKKEEREA</sequence>
<keyword evidence="2" id="KW-0808">Transferase</keyword>
<dbReference type="InterPro" id="IPR029063">
    <property type="entry name" value="SAM-dependent_MTases_sf"/>
</dbReference>
<name>A0ABQ1ZNE6_9BACL</name>
<keyword evidence="2" id="KW-0489">Methyltransferase</keyword>
<dbReference type="SUPFAM" id="SSF53335">
    <property type="entry name" value="S-adenosyl-L-methionine-dependent methyltransferases"/>
    <property type="match status" value="1"/>
</dbReference>
<evidence type="ECO:0000313" key="3">
    <source>
        <dbReference type="Proteomes" id="UP000605427"/>
    </source>
</evidence>
<gene>
    <name evidence="2" type="ORF">GCM10007362_08340</name>
</gene>
<keyword evidence="3" id="KW-1185">Reference proteome</keyword>
<accession>A0ABQ1ZNE6</accession>
<proteinExistence type="predicted"/>
<reference evidence="3" key="1">
    <citation type="journal article" date="2019" name="Int. J. Syst. Evol. Microbiol.">
        <title>The Global Catalogue of Microorganisms (GCM) 10K type strain sequencing project: providing services to taxonomists for standard genome sequencing and annotation.</title>
        <authorList>
            <consortium name="The Broad Institute Genomics Platform"/>
            <consortium name="The Broad Institute Genome Sequencing Center for Infectious Disease"/>
            <person name="Wu L."/>
            <person name="Ma J."/>
        </authorList>
    </citation>
    <scope>NUCLEOTIDE SEQUENCE [LARGE SCALE GENOMIC DNA]</scope>
    <source>
        <strain evidence="3">CCM 8702</strain>
    </source>
</reference>
<dbReference type="GO" id="GO:0032259">
    <property type="term" value="P:methylation"/>
    <property type="evidence" value="ECO:0007669"/>
    <property type="project" value="UniProtKB-KW"/>
</dbReference>
<dbReference type="Proteomes" id="UP000605427">
    <property type="component" value="Unassembled WGS sequence"/>
</dbReference>
<dbReference type="CDD" id="cd02440">
    <property type="entry name" value="AdoMet_MTases"/>
    <property type="match status" value="1"/>
</dbReference>
<dbReference type="Gene3D" id="3.40.50.150">
    <property type="entry name" value="Vaccinia Virus protein VP39"/>
    <property type="match status" value="1"/>
</dbReference>
<dbReference type="GO" id="GO:0008168">
    <property type="term" value="F:methyltransferase activity"/>
    <property type="evidence" value="ECO:0007669"/>
    <property type="project" value="UniProtKB-KW"/>
</dbReference>
<protein>
    <submittedName>
        <fullName evidence="2">Methyltransferase</fullName>
    </submittedName>
</protein>
<dbReference type="EMBL" id="BMDD01000001">
    <property type="protein sequence ID" value="GGH71333.1"/>
    <property type="molecule type" value="Genomic_DNA"/>
</dbReference>
<organism evidence="2 3">
    <name type="scientific">Saccharibacillus endophyticus</name>
    <dbReference type="NCBI Taxonomy" id="2060666"/>
    <lineage>
        <taxon>Bacteria</taxon>
        <taxon>Bacillati</taxon>
        <taxon>Bacillota</taxon>
        <taxon>Bacilli</taxon>
        <taxon>Bacillales</taxon>
        <taxon>Paenibacillaceae</taxon>
        <taxon>Saccharibacillus</taxon>
    </lineage>
</organism>
<feature type="domain" description="Methyltransferase type 12" evidence="1">
    <location>
        <begin position="63"/>
        <end position="174"/>
    </location>
</feature>
<dbReference type="RefSeq" id="WP_172239482.1">
    <property type="nucleotide sequence ID" value="NZ_BMDD01000001.1"/>
</dbReference>
<evidence type="ECO:0000313" key="2">
    <source>
        <dbReference type="EMBL" id="GGH71333.1"/>
    </source>
</evidence>
<evidence type="ECO:0000259" key="1">
    <source>
        <dbReference type="Pfam" id="PF08242"/>
    </source>
</evidence>
<comment type="caution">
    <text evidence="2">The sequence shown here is derived from an EMBL/GenBank/DDBJ whole genome shotgun (WGS) entry which is preliminary data.</text>
</comment>